<sequence>MPIKRFQQNVLLPNPLLWDIQRLYPKEFQLGEEALTIIDKRLGVQLPKDEVGFIAMHLVSAQMSGNMEGCCRCHAVNARNAAINKISVQP</sequence>
<dbReference type="PANTHER" id="PTHR30185:SF15">
    <property type="entry name" value="CRYPTIC BETA-GLUCOSIDE BGL OPERON ANTITERMINATOR"/>
    <property type="match status" value="1"/>
</dbReference>
<feature type="domain" description="PRD" evidence="2">
    <location>
        <begin position="1"/>
        <end position="68"/>
    </location>
</feature>
<dbReference type="InterPro" id="IPR011608">
    <property type="entry name" value="PRD"/>
</dbReference>
<accession>A0A377BU72</accession>
<organism evidence="3 4">
    <name type="scientific">Escherichia coli</name>
    <dbReference type="NCBI Taxonomy" id="562"/>
    <lineage>
        <taxon>Bacteria</taxon>
        <taxon>Pseudomonadati</taxon>
        <taxon>Pseudomonadota</taxon>
        <taxon>Gammaproteobacteria</taxon>
        <taxon>Enterobacterales</taxon>
        <taxon>Enterobacteriaceae</taxon>
        <taxon>Escherichia</taxon>
    </lineage>
</organism>
<evidence type="ECO:0000313" key="3">
    <source>
        <dbReference type="EMBL" id="STL75429.1"/>
    </source>
</evidence>
<dbReference type="InterPro" id="IPR050661">
    <property type="entry name" value="BglG_antiterminators"/>
</dbReference>
<protein>
    <submittedName>
        <fullName evidence="3">Transcriptional antiterminator BglG</fullName>
    </submittedName>
</protein>
<evidence type="ECO:0000256" key="1">
    <source>
        <dbReference type="ARBA" id="ARBA00022737"/>
    </source>
</evidence>
<dbReference type="GO" id="GO:0006355">
    <property type="term" value="P:regulation of DNA-templated transcription"/>
    <property type="evidence" value="ECO:0007669"/>
    <property type="project" value="InterPro"/>
</dbReference>
<gene>
    <name evidence="3" type="primary">bglG_2</name>
    <name evidence="3" type="ORF">NCTC10429_00485</name>
</gene>
<proteinExistence type="predicted"/>
<dbReference type="InterPro" id="IPR036634">
    <property type="entry name" value="PRD_sf"/>
</dbReference>
<reference evidence="3 4" key="1">
    <citation type="submission" date="2018-06" db="EMBL/GenBank/DDBJ databases">
        <authorList>
            <consortium name="Pathogen Informatics"/>
            <person name="Doyle S."/>
        </authorList>
    </citation>
    <scope>NUCLEOTIDE SEQUENCE [LARGE SCALE GENOMIC DNA]</scope>
    <source>
        <strain evidence="3 4">NCTC10429</strain>
    </source>
</reference>
<dbReference type="EMBL" id="UGEX01000001">
    <property type="protein sequence ID" value="STL75429.1"/>
    <property type="molecule type" value="Genomic_DNA"/>
</dbReference>
<evidence type="ECO:0000259" key="2">
    <source>
        <dbReference type="PROSITE" id="PS51372"/>
    </source>
</evidence>
<name>A0A377BU72_ECOLX</name>
<dbReference type="AlphaFoldDB" id="A0A377BU72"/>
<keyword evidence="1" id="KW-0677">Repeat</keyword>
<dbReference type="PANTHER" id="PTHR30185">
    <property type="entry name" value="CRYPTIC BETA-GLUCOSIDE BGL OPERON ANTITERMINATOR"/>
    <property type="match status" value="1"/>
</dbReference>
<dbReference type="SUPFAM" id="SSF63520">
    <property type="entry name" value="PTS-regulatory domain, PRD"/>
    <property type="match status" value="1"/>
</dbReference>
<dbReference type="Gene3D" id="1.10.1790.10">
    <property type="entry name" value="PRD domain"/>
    <property type="match status" value="1"/>
</dbReference>
<dbReference type="Proteomes" id="UP000254088">
    <property type="component" value="Unassembled WGS sequence"/>
</dbReference>
<dbReference type="Pfam" id="PF00874">
    <property type="entry name" value="PRD"/>
    <property type="match status" value="1"/>
</dbReference>
<dbReference type="PROSITE" id="PS51372">
    <property type="entry name" value="PRD_2"/>
    <property type="match status" value="1"/>
</dbReference>
<evidence type="ECO:0000313" key="4">
    <source>
        <dbReference type="Proteomes" id="UP000254088"/>
    </source>
</evidence>